<comment type="caution">
    <text evidence="1">The sequence shown here is derived from an EMBL/GenBank/DDBJ whole genome shotgun (WGS) entry which is preliminary data.</text>
</comment>
<dbReference type="SUPFAM" id="SSF143749">
    <property type="entry name" value="Phage tail protein-like"/>
    <property type="match status" value="1"/>
</dbReference>
<dbReference type="Proteomes" id="UP001308005">
    <property type="component" value="Unassembled WGS sequence"/>
</dbReference>
<dbReference type="Gene3D" id="3.30.2000.10">
    <property type="entry name" value="Phage tail protein-like"/>
    <property type="match status" value="1"/>
</dbReference>
<dbReference type="EMBL" id="JAYMYJ010000029">
    <property type="protein sequence ID" value="MEB4590025.1"/>
    <property type="molecule type" value="Genomic_DNA"/>
</dbReference>
<gene>
    <name evidence="1" type="ORF">VSS37_03445</name>
</gene>
<dbReference type="InterPro" id="IPR018602">
    <property type="entry name" value="Gp37/STM4215"/>
</dbReference>
<evidence type="ECO:0000313" key="2">
    <source>
        <dbReference type="Proteomes" id="UP001308005"/>
    </source>
</evidence>
<dbReference type="InterPro" id="IPR038042">
    <property type="entry name" value="Gp37-like"/>
</dbReference>
<dbReference type="Pfam" id="PF09646">
    <property type="entry name" value="Gp37"/>
    <property type="match status" value="1"/>
</dbReference>
<protein>
    <submittedName>
        <fullName evidence="1">Gp37 family protein</fullName>
    </submittedName>
</protein>
<evidence type="ECO:0000313" key="1">
    <source>
        <dbReference type="EMBL" id="MEB4590025.1"/>
    </source>
</evidence>
<proteinExistence type="predicted"/>
<organism evidence="1 2">
    <name type="scientific">Candidatus Thiothrix phosphatis</name>
    <dbReference type="NCBI Taxonomy" id="3112415"/>
    <lineage>
        <taxon>Bacteria</taxon>
        <taxon>Pseudomonadati</taxon>
        <taxon>Pseudomonadota</taxon>
        <taxon>Gammaproteobacteria</taxon>
        <taxon>Thiotrichales</taxon>
        <taxon>Thiotrichaceae</taxon>
        <taxon>Thiothrix</taxon>
    </lineage>
</organism>
<sequence length="128" mass="14429">MVAKIAGIEEAIVEALKMELTIAHVEAFPDQPRDYNLMHNKGAVLVAYKGREKELVSDCGLGCSNYEFVVSFLFRNLRVREGHAGIYEALELAEDALNGIAELQNERFVNFDNGVWEYSQLYMVNKIG</sequence>
<name>A0ABU6CT84_9GAMM</name>
<dbReference type="InterPro" id="IPR035934">
    <property type="entry name" value="Phage_tail_protein-like_sf"/>
</dbReference>
<reference evidence="2" key="1">
    <citation type="submission" date="2023-07" db="EMBL/GenBank/DDBJ databases">
        <title>The carbon used by Thiothrix.</title>
        <authorList>
            <person name="Chen L."/>
        </authorList>
    </citation>
    <scope>NUCLEOTIDE SEQUENCE [LARGE SCALE GENOMIC DNA]</scope>
</reference>
<keyword evidence="2" id="KW-1185">Reference proteome</keyword>
<reference evidence="1 2" key="2">
    <citation type="submission" date="2024-01" db="EMBL/GenBank/DDBJ databases">
        <authorList>
            <person name="Xie X."/>
        </authorList>
    </citation>
    <scope>NUCLEOTIDE SEQUENCE [LARGE SCALE GENOMIC DNA]</scope>
    <source>
        <strain evidence="1">SCUT-1</strain>
    </source>
</reference>
<dbReference type="RefSeq" id="WP_324693255.1">
    <property type="nucleotide sequence ID" value="NZ_JAYMYJ010000029.1"/>
</dbReference>
<accession>A0ABU6CT84</accession>